<proteinExistence type="predicted"/>
<evidence type="ECO:0000313" key="1">
    <source>
        <dbReference type="EMBL" id="WNZ43388.1"/>
    </source>
</evidence>
<dbReference type="AlphaFoldDB" id="A0AA97AKL8"/>
<dbReference type="SUPFAM" id="SSF53448">
    <property type="entry name" value="Nucleotide-diphospho-sugar transferases"/>
    <property type="match status" value="1"/>
</dbReference>
<name>A0AA97AKL8_LEPBY</name>
<sequence length="328" mass="38359">MNQSTQLIHNSISSVAKNLQLGRVLYWSYYVPKGMIQRSLKRDPIRRWGDGRAQAQMERTAYHLPPLTPSSNPDKLYFLSGRRFWYQTCFCAYSMVTRSGVYFRPVIYNDGTLSQPFQDEIRRIFPDAEIIDTEIIEDQLDQALPTQTFPTLRSRRLEYFNLRKLTDIHAGSQGWKLVLDSDMLFFRRPDFLLDWLKAPENPCYMVDIDNAYGYSDALMTQLARAAIPDRVNVGICGLNSTSIDWEELEYWCKTLIDTEGTNYYQEQALTAMLIARFPNEIAPEKEYVLMPNRSEVQTPQAVMHHYVADSKFWYFRYGWQQIVPTKVA</sequence>
<evidence type="ECO:0008006" key="2">
    <source>
        <dbReference type="Google" id="ProtNLM"/>
    </source>
</evidence>
<dbReference type="EMBL" id="CP130144">
    <property type="protein sequence ID" value="WNZ43388.1"/>
    <property type="molecule type" value="Genomic_DNA"/>
</dbReference>
<dbReference type="RefSeq" id="WP_287457049.1">
    <property type="nucleotide sequence ID" value="NZ_CP130144.1"/>
</dbReference>
<organism evidence="1">
    <name type="scientific">Leptolyngbya boryana CZ1</name>
    <dbReference type="NCBI Taxonomy" id="3060204"/>
    <lineage>
        <taxon>Bacteria</taxon>
        <taxon>Bacillati</taxon>
        <taxon>Cyanobacteriota</taxon>
        <taxon>Cyanophyceae</taxon>
        <taxon>Leptolyngbyales</taxon>
        <taxon>Leptolyngbyaceae</taxon>
        <taxon>Leptolyngbya group</taxon>
        <taxon>Leptolyngbya</taxon>
    </lineage>
</organism>
<reference evidence="1" key="2">
    <citation type="submission" date="2023-07" db="EMBL/GenBank/DDBJ databases">
        <authorList>
            <person name="Bai X.-H."/>
            <person name="Wang H.-H."/>
            <person name="Wang J."/>
            <person name="Ma M.-Y."/>
            <person name="Hu H.-H."/>
            <person name="Song Z.-L."/>
            <person name="Ma H.-G."/>
            <person name="Fan Y."/>
            <person name="Du C.-Y."/>
            <person name="Xu J.-C."/>
        </authorList>
    </citation>
    <scope>NUCLEOTIDE SEQUENCE</scope>
    <source>
        <strain evidence="1">CZ1</strain>
    </source>
</reference>
<dbReference type="InterPro" id="IPR029044">
    <property type="entry name" value="Nucleotide-diphossugar_trans"/>
</dbReference>
<accession>A0AA97AKL8</accession>
<gene>
    <name evidence="1" type="ORF">Q2T42_16175</name>
</gene>
<dbReference type="Gene3D" id="3.90.550.10">
    <property type="entry name" value="Spore Coat Polysaccharide Biosynthesis Protein SpsA, Chain A"/>
    <property type="match status" value="1"/>
</dbReference>
<protein>
    <recommendedName>
        <fullName evidence="2">Glycosyl transferase</fullName>
    </recommendedName>
</protein>
<reference evidence="1" key="1">
    <citation type="journal article" date="2023" name="Plants (Basel)">
        <title>Genomic Analysis of Leptolyngbya boryana CZ1 Reveals Efficient Carbon Fixation Modules.</title>
        <authorList>
            <person name="Bai X."/>
            <person name="Wang H."/>
            <person name="Cheng W."/>
            <person name="Wang J."/>
            <person name="Ma M."/>
            <person name="Hu H."/>
            <person name="Song Z."/>
            <person name="Ma H."/>
            <person name="Fan Y."/>
            <person name="Du C."/>
            <person name="Xu J."/>
        </authorList>
    </citation>
    <scope>NUCLEOTIDE SEQUENCE</scope>
    <source>
        <strain evidence="1">CZ1</strain>
    </source>
</reference>